<dbReference type="InterPro" id="IPR007048">
    <property type="entry name" value="IraD/Gp25-like"/>
</dbReference>
<keyword evidence="2" id="KW-1185">Reference proteome</keyword>
<evidence type="ECO:0000313" key="2">
    <source>
        <dbReference type="Proteomes" id="UP000231901"/>
    </source>
</evidence>
<dbReference type="GeneID" id="66565192"/>
<gene>
    <name evidence="1" type="ORF">CVE23_12705</name>
</gene>
<organism evidence="1 2">
    <name type="scientific">Dickeya fangzhongdai</name>
    <dbReference type="NCBI Taxonomy" id="1778540"/>
    <lineage>
        <taxon>Bacteria</taxon>
        <taxon>Pseudomonadati</taxon>
        <taxon>Pseudomonadota</taxon>
        <taxon>Gammaproteobacteria</taxon>
        <taxon>Enterobacterales</taxon>
        <taxon>Pectobacteriaceae</taxon>
        <taxon>Dickeya</taxon>
    </lineage>
</organism>
<dbReference type="SUPFAM" id="SSF160719">
    <property type="entry name" value="gpW/gp25-like"/>
    <property type="match status" value="1"/>
</dbReference>
<reference evidence="2" key="1">
    <citation type="journal article" date="2018" name="Genome Announc.">
        <title>Complete genome sequence of a Dickeya fangzhongdai type strain causing bleeding canker of pear tree trunks.</title>
        <authorList>
            <person name="Zhao Y."/>
            <person name="Tian Y."/>
            <person name="Li X."/>
            <person name="Hu B."/>
        </authorList>
    </citation>
    <scope>NUCLEOTIDE SEQUENCE [LARGE SCALE GENOMIC DNA]</scope>
    <source>
        <strain evidence="2">DSM 101947</strain>
    </source>
</reference>
<dbReference type="EMBL" id="CP025003">
    <property type="protein sequence ID" value="ATZ94763.1"/>
    <property type="molecule type" value="Genomic_DNA"/>
</dbReference>
<accession>A0A2K8QMM8</accession>
<dbReference type="Proteomes" id="UP000231901">
    <property type="component" value="Chromosome"/>
</dbReference>
<dbReference type="RefSeq" id="WP_038919316.1">
    <property type="nucleotide sequence ID" value="NZ_BMJF01000002.1"/>
</dbReference>
<proteinExistence type="predicted"/>
<name>A0A2K8QMM8_9GAMM</name>
<dbReference type="Pfam" id="PF04965">
    <property type="entry name" value="GPW_gp25"/>
    <property type="match status" value="1"/>
</dbReference>
<sequence>MTSTSYTGMNRSTGGSLSDLEHLRQSVRDILTTPQGSRVMRRDYGSLLSTLIDQPQTPALKLQVQAACYVALLKWEPRLTLTSISMESHYDGQLIVDISGTLAGNGTSLSLTIPVS</sequence>
<dbReference type="Gene3D" id="3.10.450.40">
    <property type="match status" value="1"/>
</dbReference>
<evidence type="ECO:0000313" key="1">
    <source>
        <dbReference type="EMBL" id="ATZ94763.1"/>
    </source>
</evidence>
<dbReference type="OrthoDB" id="9802846at2"/>
<protein>
    <submittedName>
        <fullName evidence="1">Baseplate assembly protein</fullName>
    </submittedName>
</protein>
<dbReference type="AlphaFoldDB" id="A0A2K8QMM8"/>
<dbReference type="KEGG" id="dfn:CVE23_12705"/>